<dbReference type="Gene3D" id="1.20.1250.20">
    <property type="entry name" value="MFS general substrate transporter like domains"/>
    <property type="match status" value="2"/>
</dbReference>
<feature type="transmembrane region" description="Helical" evidence="3">
    <location>
        <begin position="137"/>
        <end position="159"/>
    </location>
</feature>
<keyword evidence="3" id="KW-0812">Transmembrane</keyword>
<feature type="transmembrane region" description="Helical" evidence="3">
    <location>
        <begin position="298"/>
        <end position="319"/>
    </location>
</feature>
<dbReference type="AlphaFoldDB" id="A0AAD3CXY5"/>
<feature type="transmembrane region" description="Helical" evidence="3">
    <location>
        <begin position="331"/>
        <end position="352"/>
    </location>
</feature>
<dbReference type="GO" id="GO:0022857">
    <property type="term" value="F:transmembrane transporter activity"/>
    <property type="evidence" value="ECO:0007669"/>
    <property type="project" value="InterPro"/>
</dbReference>
<comment type="similarity">
    <text evidence="1">Belongs to the unc-93 family.</text>
</comment>
<dbReference type="InterPro" id="IPR036259">
    <property type="entry name" value="MFS_trans_sf"/>
</dbReference>
<evidence type="ECO:0000256" key="3">
    <source>
        <dbReference type="SAM" id="Phobius"/>
    </source>
</evidence>
<protein>
    <submittedName>
        <fullName evidence="4">Uncharacterized protein</fullName>
    </submittedName>
</protein>
<name>A0AAD3CXY5_9STRA</name>
<feature type="transmembrane region" description="Helical" evidence="3">
    <location>
        <begin position="165"/>
        <end position="189"/>
    </location>
</feature>
<accession>A0AAD3CXY5</accession>
<feature type="transmembrane region" description="Helical" evidence="3">
    <location>
        <begin position="427"/>
        <end position="446"/>
    </location>
</feature>
<sequence>MVEDQLSLQPTKRQRESDGENEGPEPMETTQLFPDAEDQQLTSYQEDSILREILNESGITTLTPSDYSPSFIKRNFILLSILFSANHGAVVSCLSLATARLGNLGNYQSSVLYLSYTLSALFGATYVVKTVGARNSIMIGMIIYCAYVGCFVIATLSTSQGIQEASALCGALIGGIGGGFLWTAQGSYFATASEEYALAKSLEMEESTSILGGLFAGIYLGEEVVMRMVSTIMLHFGWSWRAVFSGYFIVAMIAAVLMMKVVDYPSSEEDQRRNRSQSLFYKSTVTFRLLISDPKMKYMIPLSSAFALSSVYMVTFVNAEVLRTALDDVNSTYVGLLTSITSIVGGVMSVFFGYSSKSIGNQSILFLGCLSFFIISYLFLVNPNIKIWTLPSIIFIYALQGVGRATFEGTLKAEFANVFHRDKEAAFGNIVFQNGLTTTFGFMIAASDGACHEISKYCICFHDGKVHNVLIMEVLVMIFSILAIAGYKRAKYLHEKEQEEHELESRLLGEDNLL</sequence>
<evidence type="ECO:0000256" key="1">
    <source>
        <dbReference type="ARBA" id="ARBA00009172"/>
    </source>
</evidence>
<evidence type="ECO:0000313" key="5">
    <source>
        <dbReference type="Proteomes" id="UP001054902"/>
    </source>
</evidence>
<feature type="transmembrane region" description="Helical" evidence="3">
    <location>
        <begin position="210"/>
        <end position="236"/>
    </location>
</feature>
<feature type="region of interest" description="Disordered" evidence="2">
    <location>
        <begin position="1"/>
        <end position="32"/>
    </location>
</feature>
<feature type="transmembrane region" description="Helical" evidence="3">
    <location>
        <begin position="242"/>
        <end position="262"/>
    </location>
</feature>
<dbReference type="InterPro" id="IPR051951">
    <property type="entry name" value="UNC-93_regulatory"/>
</dbReference>
<keyword evidence="3" id="KW-0472">Membrane</keyword>
<evidence type="ECO:0000256" key="2">
    <source>
        <dbReference type="SAM" id="MobiDB-lite"/>
    </source>
</evidence>
<feature type="transmembrane region" description="Helical" evidence="3">
    <location>
        <begin position="466"/>
        <end position="487"/>
    </location>
</feature>
<feature type="transmembrane region" description="Helical" evidence="3">
    <location>
        <begin position="76"/>
        <end position="99"/>
    </location>
</feature>
<proteinExistence type="inferred from homology"/>
<dbReference type="SUPFAM" id="SSF103473">
    <property type="entry name" value="MFS general substrate transporter"/>
    <property type="match status" value="1"/>
</dbReference>
<keyword evidence="5" id="KW-1185">Reference proteome</keyword>
<organism evidence="4 5">
    <name type="scientific">Chaetoceros tenuissimus</name>
    <dbReference type="NCBI Taxonomy" id="426638"/>
    <lineage>
        <taxon>Eukaryota</taxon>
        <taxon>Sar</taxon>
        <taxon>Stramenopiles</taxon>
        <taxon>Ochrophyta</taxon>
        <taxon>Bacillariophyta</taxon>
        <taxon>Coscinodiscophyceae</taxon>
        <taxon>Chaetocerotophycidae</taxon>
        <taxon>Chaetocerotales</taxon>
        <taxon>Chaetocerotaceae</taxon>
        <taxon>Chaetoceros</taxon>
    </lineage>
</organism>
<gene>
    <name evidence="4" type="ORF">CTEN210_10709</name>
</gene>
<dbReference type="PANTHER" id="PTHR19444">
    <property type="entry name" value="UNC-93 RELATED"/>
    <property type="match status" value="1"/>
</dbReference>
<feature type="transmembrane region" description="Helical" evidence="3">
    <location>
        <begin position="111"/>
        <end position="128"/>
    </location>
</feature>
<comment type="caution">
    <text evidence="4">The sequence shown here is derived from an EMBL/GenBank/DDBJ whole genome shotgun (WGS) entry which is preliminary data.</text>
</comment>
<dbReference type="PANTHER" id="PTHR19444:SF13">
    <property type="entry name" value="PROTEIN UNC-93 HOMOLOG A"/>
    <property type="match status" value="1"/>
</dbReference>
<dbReference type="EMBL" id="BLLK01000047">
    <property type="protein sequence ID" value="GFH54233.1"/>
    <property type="molecule type" value="Genomic_DNA"/>
</dbReference>
<dbReference type="InterPro" id="IPR011701">
    <property type="entry name" value="MFS"/>
</dbReference>
<dbReference type="Pfam" id="PF07690">
    <property type="entry name" value="MFS_1"/>
    <property type="match status" value="1"/>
</dbReference>
<feature type="compositionally biased region" description="Polar residues" evidence="2">
    <location>
        <begin position="1"/>
        <end position="11"/>
    </location>
</feature>
<evidence type="ECO:0000313" key="4">
    <source>
        <dbReference type="EMBL" id="GFH54233.1"/>
    </source>
</evidence>
<dbReference type="Proteomes" id="UP001054902">
    <property type="component" value="Unassembled WGS sequence"/>
</dbReference>
<keyword evidence="3" id="KW-1133">Transmembrane helix</keyword>
<reference evidence="4 5" key="1">
    <citation type="journal article" date="2021" name="Sci. Rep.">
        <title>The genome of the diatom Chaetoceros tenuissimus carries an ancient integrated fragment of an extant virus.</title>
        <authorList>
            <person name="Hongo Y."/>
            <person name="Kimura K."/>
            <person name="Takaki Y."/>
            <person name="Yoshida Y."/>
            <person name="Baba S."/>
            <person name="Kobayashi G."/>
            <person name="Nagasaki K."/>
            <person name="Hano T."/>
            <person name="Tomaru Y."/>
        </authorList>
    </citation>
    <scope>NUCLEOTIDE SEQUENCE [LARGE SCALE GENOMIC DNA]</scope>
    <source>
        <strain evidence="4 5">NIES-3715</strain>
    </source>
</reference>
<feature type="transmembrane region" description="Helical" evidence="3">
    <location>
        <begin position="364"/>
        <end position="381"/>
    </location>
</feature>